<comment type="caution">
    <text evidence="1">The sequence shown here is derived from an EMBL/GenBank/DDBJ whole genome shotgun (WGS) entry which is preliminary data.</text>
</comment>
<dbReference type="AlphaFoldDB" id="A0A9W7CZ76"/>
<gene>
    <name evidence="1" type="ORF">Pfra01_001900900</name>
</gene>
<evidence type="ECO:0000313" key="2">
    <source>
        <dbReference type="Proteomes" id="UP001165121"/>
    </source>
</evidence>
<dbReference type="OrthoDB" id="121719at2759"/>
<accession>A0A9W7CZ76</accession>
<evidence type="ECO:0000313" key="1">
    <source>
        <dbReference type="EMBL" id="GMF48785.1"/>
    </source>
</evidence>
<keyword evidence="2" id="KW-1185">Reference proteome</keyword>
<sequence>MYDDLVDNALVKWSNEQQLARFGRKCGLQVSSTTGSVFIFPGGYATTNNPVELFKRLIIRVYPLRTNHTIGTLIDLLADRCDHPSVTPKPFNVVPEVTQQLNARVKDFRQGDLLVDKTQRQSSIDFLLVSPTQTSFTCYHVDALLCFYLS</sequence>
<organism evidence="1 2">
    <name type="scientific">Phytophthora fragariaefolia</name>
    <dbReference type="NCBI Taxonomy" id="1490495"/>
    <lineage>
        <taxon>Eukaryota</taxon>
        <taxon>Sar</taxon>
        <taxon>Stramenopiles</taxon>
        <taxon>Oomycota</taxon>
        <taxon>Peronosporomycetes</taxon>
        <taxon>Peronosporales</taxon>
        <taxon>Peronosporaceae</taxon>
        <taxon>Phytophthora</taxon>
    </lineage>
</organism>
<name>A0A9W7CZ76_9STRA</name>
<proteinExistence type="predicted"/>
<dbReference type="Proteomes" id="UP001165121">
    <property type="component" value="Unassembled WGS sequence"/>
</dbReference>
<reference evidence="1" key="1">
    <citation type="submission" date="2023-04" db="EMBL/GenBank/DDBJ databases">
        <title>Phytophthora fragariaefolia NBRC 109709.</title>
        <authorList>
            <person name="Ichikawa N."/>
            <person name="Sato H."/>
            <person name="Tonouchi N."/>
        </authorList>
    </citation>
    <scope>NUCLEOTIDE SEQUENCE</scope>
    <source>
        <strain evidence="1">NBRC 109709</strain>
    </source>
</reference>
<protein>
    <submittedName>
        <fullName evidence="1">Unnamed protein product</fullName>
    </submittedName>
</protein>
<dbReference type="EMBL" id="BSXT01002407">
    <property type="protein sequence ID" value="GMF48785.1"/>
    <property type="molecule type" value="Genomic_DNA"/>
</dbReference>